<evidence type="ECO:0000256" key="2">
    <source>
        <dbReference type="ARBA" id="ARBA00004358"/>
    </source>
</evidence>
<evidence type="ECO:0000256" key="5">
    <source>
        <dbReference type="ARBA" id="ARBA00005363"/>
    </source>
</evidence>
<feature type="signal peptide" evidence="20">
    <location>
        <begin position="1"/>
        <end position="20"/>
    </location>
</feature>
<evidence type="ECO:0000256" key="20">
    <source>
        <dbReference type="SAM" id="SignalP"/>
    </source>
</evidence>
<protein>
    <recommendedName>
        <fullName evidence="6">Autophagy-related protein 27</fullName>
    </recommendedName>
</protein>
<evidence type="ECO:0000313" key="23">
    <source>
        <dbReference type="Proteomes" id="UP001338125"/>
    </source>
</evidence>
<dbReference type="InterPro" id="IPR009011">
    <property type="entry name" value="Man6P_isomerase_rcpt-bd_dom_sf"/>
</dbReference>
<evidence type="ECO:0000256" key="1">
    <source>
        <dbReference type="ARBA" id="ARBA00004304"/>
    </source>
</evidence>
<name>A0ABR0T009_9HYPO</name>
<keyword evidence="13" id="KW-0333">Golgi apparatus</keyword>
<keyword evidence="23" id="KW-1185">Reference proteome</keyword>
<accession>A0ABR0T009</accession>
<dbReference type="InterPro" id="IPR044865">
    <property type="entry name" value="MRH_dom"/>
</dbReference>
<gene>
    <name evidence="22" type="ORF">PT974_00145</name>
</gene>
<evidence type="ECO:0000256" key="9">
    <source>
        <dbReference type="ARBA" id="ARBA00022729"/>
    </source>
</evidence>
<keyword evidence="17" id="KW-0968">Cytoplasmic vesicle</keyword>
<evidence type="ECO:0000313" key="22">
    <source>
        <dbReference type="EMBL" id="KAK5997784.1"/>
    </source>
</evidence>
<evidence type="ECO:0000256" key="4">
    <source>
        <dbReference type="ARBA" id="ARBA00004614"/>
    </source>
</evidence>
<keyword evidence="8 19" id="KW-0812">Transmembrane</keyword>
<evidence type="ECO:0000256" key="13">
    <source>
        <dbReference type="ARBA" id="ARBA00023034"/>
    </source>
</evidence>
<organism evidence="22 23">
    <name type="scientific">Cladobotryum mycophilum</name>
    <dbReference type="NCBI Taxonomy" id="491253"/>
    <lineage>
        <taxon>Eukaryota</taxon>
        <taxon>Fungi</taxon>
        <taxon>Dikarya</taxon>
        <taxon>Ascomycota</taxon>
        <taxon>Pezizomycotina</taxon>
        <taxon>Sordariomycetes</taxon>
        <taxon>Hypocreomycetidae</taxon>
        <taxon>Hypocreales</taxon>
        <taxon>Hypocreaceae</taxon>
        <taxon>Cladobotryum</taxon>
    </lineage>
</organism>
<keyword evidence="10" id="KW-0653">Protein transport</keyword>
<comment type="caution">
    <text evidence="22">The sequence shown here is derived from an EMBL/GenBank/DDBJ whole genome shotgun (WGS) entry which is preliminary data.</text>
</comment>
<dbReference type="Proteomes" id="UP001338125">
    <property type="component" value="Unassembled WGS sequence"/>
</dbReference>
<dbReference type="InterPro" id="IPR018939">
    <property type="entry name" value="Autophagy-rel_prot_27"/>
</dbReference>
<dbReference type="Pfam" id="PF09451">
    <property type="entry name" value="ATG27"/>
    <property type="match status" value="1"/>
</dbReference>
<evidence type="ECO:0000256" key="17">
    <source>
        <dbReference type="ARBA" id="ARBA00023329"/>
    </source>
</evidence>
<evidence type="ECO:0000256" key="7">
    <source>
        <dbReference type="ARBA" id="ARBA00022448"/>
    </source>
</evidence>
<evidence type="ECO:0000256" key="18">
    <source>
        <dbReference type="SAM" id="MobiDB-lite"/>
    </source>
</evidence>
<feature type="region of interest" description="Disordered" evidence="18">
    <location>
        <begin position="178"/>
        <end position="241"/>
    </location>
</feature>
<proteinExistence type="inferred from homology"/>
<keyword evidence="7" id="KW-0813">Transport</keyword>
<evidence type="ECO:0000256" key="19">
    <source>
        <dbReference type="SAM" id="Phobius"/>
    </source>
</evidence>
<reference evidence="22 23" key="1">
    <citation type="submission" date="2024-01" db="EMBL/GenBank/DDBJ databases">
        <title>Complete genome of Cladobotryum mycophilum ATHUM6906.</title>
        <authorList>
            <person name="Christinaki A.C."/>
            <person name="Myridakis A.I."/>
            <person name="Kouvelis V.N."/>
        </authorList>
    </citation>
    <scope>NUCLEOTIDE SEQUENCE [LARGE SCALE GENOMIC DNA]</scope>
    <source>
        <strain evidence="22 23">ATHUM6906</strain>
    </source>
</reference>
<comment type="similarity">
    <text evidence="5">Belongs to the ATG27 family.</text>
</comment>
<evidence type="ECO:0000256" key="15">
    <source>
        <dbReference type="ARBA" id="ARBA00023136"/>
    </source>
</evidence>
<evidence type="ECO:0000256" key="3">
    <source>
        <dbReference type="ARBA" id="ARBA00004472"/>
    </source>
</evidence>
<evidence type="ECO:0000256" key="8">
    <source>
        <dbReference type="ARBA" id="ARBA00022692"/>
    </source>
</evidence>
<comment type="subcellular location">
    <subcellularLocation>
        <location evidence="2">Cytoplasmic vesicle membrane</location>
        <topology evidence="2">Single-pass type I membrane protein</topology>
    </subcellularLocation>
    <subcellularLocation>
        <location evidence="4">Golgi apparatus membrane</location>
        <topology evidence="4">Single-pass type I membrane protein</topology>
    </subcellularLocation>
    <subcellularLocation>
        <location evidence="1">Mitochondrion membrane</location>
        <topology evidence="1">Single-pass membrane protein</topology>
    </subcellularLocation>
    <subcellularLocation>
        <location evidence="3">Preautophagosomal structure membrane</location>
        <topology evidence="3">Single-pass type I membrane protein</topology>
    </subcellularLocation>
</comment>
<keyword evidence="9 20" id="KW-0732">Signal</keyword>
<feature type="chain" id="PRO_5045318891" description="Autophagy-related protein 27" evidence="20">
    <location>
        <begin position="21"/>
        <end position="374"/>
    </location>
</feature>
<feature type="transmembrane region" description="Helical" evidence="19">
    <location>
        <begin position="303"/>
        <end position="325"/>
    </location>
</feature>
<evidence type="ECO:0000256" key="12">
    <source>
        <dbReference type="ARBA" id="ARBA00023006"/>
    </source>
</evidence>
<dbReference type="PANTHER" id="PTHR15071">
    <property type="entry name" value="MANNOSE-6-PHOSPHATE RECEPTOR FAMILY MEMBER"/>
    <property type="match status" value="1"/>
</dbReference>
<keyword evidence="11 19" id="KW-1133">Transmembrane helix</keyword>
<evidence type="ECO:0000256" key="14">
    <source>
        <dbReference type="ARBA" id="ARBA00023128"/>
    </source>
</evidence>
<keyword evidence="15 19" id="KW-0472">Membrane</keyword>
<sequence length="374" mass="41325">MHPPHSSALLLSLLLAPLQASAMLDCKKVRVDGHNFDLSALGGPHSVVTSRFEPSTNAHQNTTYTVDICQPLKKSGKSKNTEECPNGTRVCAIERFIKGEQDSVEKVIAIAGGLENAGGTQFEFEATRLSTSDSNSDSKKEGVRLVLKGGKHPLTGPVKERREQKAIIEFICDLDKKGTEGEWDSEDKYEKAGVGKREDDKKKDGEKDGDKNGDKNGDKDGDKKEKEGDDGNNEDSSIEHQLKKEDSALIWESYGKEGDADVLRLSWRTKSACEKRDGDKGGNDKDKDKDGDEGGNASAQWGFFTWFILILFLSIATYLIFGSWLNYNRYGARGWDLVPHGDTIRDIPYLMKDWTRRVLNTVQGTGNRGGYSAV</sequence>
<evidence type="ECO:0000259" key="21">
    <source>
        <dbReference type="PROSITE" id="PS51914"/>
    </source>
</evidence>
<evidence type="ECO:0000256" key="6">
    <source>
        <dbReference type="ARBA" id="ARBA00013776"/>
    </source>
</evidence>
<evidence type="ECO:0000256" key="10">
    <source>
        <dbReference type="ARBA" id="ARBA00022927"/>
    </source>
</evidence>
<feature type="region of interest" description="Disordered" evidence="18">
    <location>
        <begin position="273"/>
        <end position="294"/>
    </location>
</feature>
<dbReference type="Gene3D" id="2.70.130.10">
    <property type="entry name" value="Mannose-6-phosphate receptor binding domain"/>
    <property type="match status" value="1"/>
</dbReference>
<feature type="domain" description="MRH" evidence="21">
    <location>
        <begin position="24"/>
        <end position="275"/>
    </location>
</feature>
<keyword evidence="14" id="KW-0496">Mitochondrion</keyword>
<evidence type="ECO:0000256" key="16">
    <source>
        <dbReference type="ARBA" id="ARBA00023157"/>
    </source>
</evidence>
<dbReference type="PROSITE" id="PS51914">
    <property type="entry name" value="MRH"/>
    <property type="match status" value="1"/>
</dbReference>
<feature type="compositionally biased region" description="Basic and acidic residues" evidence="18">
    <location>
        <begin position="178"/>
        <end position="229"/>
    </location>
</feature>
<evidence type="ECO:0000256" key="11">
    <source>
        <dbReference type="ARBA" id="ARBA00022989"/>
    </source>
</evidence>
<keyword evidence="16" id="KW-1015">Disulfide bond</keyword>
<dbReference type="EMBL" id="JAVFKD010000001">
    <property type="protein sequence ID" value="KAK5997784.1"/>
    <property type="molecule type" value="Genomic_DNA"/>
</dbReference>
<keyword evidence="12" id="KW-0072">Autophagy</keyword>
<feature type="compositionally biased region" description="Basic and acidic residues" evidence="18">
    <location>
        <begin position="273"/>
        <end position="292"/>
    </location>
</feature>
<dbReference type="PANTHER" id="PTHR15071:SF13">
    <property type="entry name" value="AUTOPHAGY-RELATED PROTEIN 27"/>
    <property type="match status" value="1"/>
</dbReference>
<dbReference type="SUPFAM" id="SSF50911">
    <property type="entry name" value="Mannose 6-phosphate receptor domain"/>
    <property type="match status" value="1"/>
</dbReference>